<dbReference type="RefSeq" id="WP_271687404.1">
    <property type="nucleotide sequence ID" value="NZ_CP116423.1"/>
</dbReference>
<evidence type="ECO:0000313" key="1">
    <source>
        <dbReference type="EMBL" id="WCE69117.1"/>
    </source>
</evidence>
<proteinExistence type="predicted"/>
<name>A0AAX3LL56_9RHOB</name>
<reference evidence="1" key="1">
    <citation type="submission" date="2023-01" db="EMBL/GenBank/DDBJ databases">
        <title>Comparative genomic analysis of cold water coral derived Sulfitobacter faviae: insights into their metabolism and habitat adaptation.</title>
        <authorList>
            <person name="Guo Y."/>
            <person name="Lin S."/>
            <person name="Huang Z."/>
            <person name="Tang K."/>
            <person name="Wang X."/>
        </authorList>
    </citation>
    <scope>NUCLEOTIDE SEQUENCE</scope>
    <source>
        <strain evidence="1">SCSIO W_1865</strain>
    </source>
</reference>
<sequence>MMDPRWLLRMSQWARNPPSGKRVILVLAIIAAALAVGLVEWLGYWPDWAAAERIPRRF</sequence>
<gene>
    <name evidence="1" type="ORF">PL336_09905</name>
</gene>
<dbReference type="Proteomes" id="UP001210770">
    <property type="component" value="Chromosome"/>
</dbReference>
<protein>
    <recommendedName>
        <fullName evidence="3">Lipoyl synthase</fullName>
    </recommendedName>
</protein>
<dbReference type="EMBL" id="CP116423">
    <property type="protein sequence ID" value="WCE69117.1"/>
    <property type="molecule type" value="Genomic_DNA"/>
</dbReference>
<evidence type="ECO:0008006" key="3">
    <source>
        <dbReference type="Google" id="ProtNLM"/>
    </source>
</evidence>
<evidence type="ECO:0000313" key="2">
    <source>
        <dbReference type="Proteomes" id="UP001210770"/>
    </source>
</evidence>
<organism evidence="1 2">
    <name type="scientific">Sulfitobacter faviae</name>
    <dbReference type="NCBI Taxonomy" id="1775881"/>
    <lineage>
        <taxon>Bacteria</taxon>
        <taxon>Pseudomonadati</taxon>
        <taxon>Pseudomonadota</taxon>
        <taxon>Alphaproteobacteria</taxon>
        <taxon>Rhodobacterales</taxon>
        <taxon>Roseobacteraceae</taxon>
        <taxon>Sulfitobacter</taxon>
    </lineage>
</organism>
<accession>A0AAX3LL56</accession>
<dbReference type="AlphaFoldDB" id="A0AAX3LL56"/>